<organism evidence="1 2">
    <name type="scientific">Roseicyclus persicicus</name>
    <dbReference type="NCBI Taxonomy" id="2650661"/>
    <lineage>
        <taxon>Bacteria</taxon>
        <taxon>Pseudomonadati</taxon>
        <taxon>Pseudomonadota</taxon>
        <taxon>Alphaproteobacteria</taxon>
        <taxon>Rhodobacterales</taxon>
        <taxon>Roseobacteraceae</taxon>
        <taxon>Roseicyclus</taxon>
    </lineage>
</organism>
<sequence length="89" mass="9895">MQIPCPLCGPRDIREFTYKGHATYLDRPAEDAAPEAWHAYLHLRDNPAGATRDLWYHGAGCTAWLVVERDTATHAVTGARLAREVKHAG</sequence>
<proteinExistence type="predicted"/>
<accession>A0A7X6JXH5</accession>
<dbReference type="Proteomes" id="UP000526408">
    <property type="component" value="Unassembled WGS sequence"/>
</dbReference>
<evidence type="ECO:0000313" key="1">
    <source>
        <dbReference type="EMBL" id="NKX43394.1"/>
    </source>
</evidence>
<dbReference type="GO" id="GO:0008115">
    <property type="term" value="F:sarcosine oxidase activity"/>
    <property type="evidence" value="ECO:0007669"/>
    <property type="project" value="InterPro"/>
</dbReference>
<comment type="caution">
    <text evidence="1">The sequence shown here is derived from an EMBL/GenBank/DDBJ whole genome shotgun (WGS) entry which is preliminary data.</text>
</comment>
<dbReference type="InterPro" id="IPR038561">
    <property type="entry name" value="SoxD_sf"/>
</dbReference>
<dbReference type="GO" id="GO:0046653">
    <property type="term" value="P:tetrahydrofolate metabolic process"/>
    <property type="evidence" value="ECO:0007669"/>
    <property type="project" value="InterPro"/>
</dbReference>
<name>A0A7X6JXH5_9RHOB</name>
<dbReference type="EMBL" id="JAAZQQ010000001">
    <property type="protein sequence ID" value="NKX43394.1"/>
    <property type="molecule type" value="Genomic_DNA"/>
</dbReference>
<gene>
    <name evidence="1" type="ORF">HCU73_02235</name>
</gene>
<reference evidence="1 2" key="1">
    <citation type="submission" date="2020-04" db="EMBL/GenBank/DDBJ databases">
        <authorList>
            <person name="Yoon J."/>
        </authorList>
    </citation>
    <scope>NUCLEOTIDE SEQUENCE [LARGE SCALE GENOMIC DNA]</scope>
    <source>
        <strain evidence="1 2">KMU-115</strain>
    </source>
</reference>
<dbReference type="InterPro" id="IPR006279">
    <property type="entry name" value="SoxD"/>
</dbReference>
<dbReference type="AlphaFoldDB" id="A0A7X6JXH5"/>
<evidence type="ECO:0000313" key="2">
    <source>
        <dbReference type="Proteomes" id="UP000526408"/>
    </source>
</evidence>
<dbReference type="Pfam" id="PF04267">
    <property type="entry name" value="SoxD"/>
    <property type="match status" value="1"/>
</dbReference>
<dbReference type="Gene3D" id="3.30.2270.10">
    <property type="entry name" value="Folate-binding superfamily"/>
    <property type="match status" value="1"/>
</dbReference>
<protein>
    <submittedName>
        <fullName evidence="1">Sarcosine oxidase subunit delta</fullName>
    </submittedName>
</protein>
<keyword evidence="2" id="KW-1185">Reference proteome</keyword>
<dbReference type="RefSeq" id="WP_168621764.1">
    <property type="nucleotide sequence ID" value="NZ_JAAZQQ010000001.1"/>
</dbReference>